<protein>
    <submittedName>
        <fullName evidence="1">Uncharacterized protein</fullName>
    </submittedName>
</protein>
<organism evidence="1 2">
    <name type="scientific">Pluteus cervinus</name>
    <dbReference type="NCBI Taxonomy" id="181527"/>
    <lineage>
        <taxon>Eukaryota</taxon>
        <taxon>Fungi</taxon>
        <taxon>Dikarya</taxon>
        <taxon>Basidiomycota</taxon>
        <taxon>Agaricomycotina</taxon>
        <taxon>Agaricomycetes</taxon>
        <taxon>Agaricomycetidae</taxon>
        <taxon>Agaricales</taxon>
        <taxon>Pluteineae</taxon>
        <taxon>Pluteaceae</taxon>
        <taxon>Pluteus</taxon>
    </lineage>
</organism>
<gene>
    <name evidence="1" type="ORF">BDN72DRAFT_413139</name>
</gene>
<sequence length="150" mass="16743">MRRVPYKCANSVLRSLSHRFMTTSASRVKPAGHPLWPCSQPADDITAPPRLFTFAIGYGHRIGCCVYVHGPYPQAFALTRDSPHNSLISSWPLKLEGRSDFFFRRVLNCRVRMMSRCSRDIKDLGFANSGCDAANDDSVLKEGSAMKGMT</sequence>
<proteinExistence type="predicted"/>
<keyword evidence="2" id="KW-1185">Reference proteome</keyword>
<name>A0ACD3A9I4_9AGAR</name>
<reference evidence="1 2" key="1">
    <citation type="journal article" date="2019" name="Nat. Ecol. Evol.">
        <title>Megaphylogeny resolves global patterns of mushroom evolution.</title>
        <authorList>
            <person name="Varga T."/>
            <person name="Krizsan K."/>
            <person name="Foldi C."/>
            <person name="Dima B."/>
            <person name="Sanchez-Garcia M."/>
            <person name="Sanchez-Ramirez S."/>
            <person name="Szollosi G.J."/>
            <person name="Szarkandi J.G."/>
            <person name="Papp V."/>
            <person name="Albert L."/>
            <person name="Andreopoulos W."/>
            <person name="Angelini C."/>
            <person name="Antonin V."/>
            <person name="Barry K.W."/>
            <person name="Bougher N.L."/>
            <person name="Buchanan P."/>
            <person name="Buyck B."/>
            <person name="Bense V."/>
            <person name="Catcheside P."/>
            <person name="Chovatia M."/>
            <person name="Cooper J."/>
            <person name="Damon W."/>
            <person name="Desjardin D."/>
            <person name="Finy P."/>
            <person name="Geml J."/>
            <person name="Haridas S."/>
            <person name="Hughes K."/>
            <person name="Justo A."/>
            <person name="Karasinski D."/>
            <person name="Kautmanova I."/>
            <person name="Kiss B."/>
            <person name="Kocsube S."/>
            <person name="Kotiranta H."/>
            <person name="LaButti K.M."/>
            <person name="Lechner B.E."/>
            <person name="Liimatainen K."/>
            <person name="Lipzen A."/>
            <person name="Lukacs Z."/>
            <person name="Mihaltcheva S."/>
            <person name="Morgado L.N."/>
            <person name="Niskanen T."/>
            <person name="Noordeloos M.E."/>
            <person name="Ohm R.A."/>
            <person name="Ortiz-Santana B."/>
            <person name="Ovrebo C."/>
            <person name="Racz N."/>
            <person name="Riley R."/>
            <person name="Savchenko A."/>
            <person name="Shiryaev A."/>
            <person name="Soop K."/>
            <person name="Spirin V."/>
            <person name="Szebenyi C."/>
            <person name="Tomsovsky M."/>
            <person name="Tulloss R.E."/>
            <person name="Uehling J."/>
            <person name="Grigoriev I.V."/>
            <person name="Vagvolgyi C."/>
            <person name="Papp T."/>
            <person name="Martin F.M."/>
            <person name="Miettinen O."/>
            <person name="Hibbett D.S."/>
            <person name="Nagy L.G."/>
        </authorList>
    </citation>
    <scope>NUCLEOTIDE SEQUENCE [LARGE SCALE GENOMIC DNA]</scope>
    <source>
        <strain evidence="1 2">NL-1719</strain>
    </source>
</reference>
<accession>A0ACD3A9I4</accession>
<dbReference type="Proteomes" id="UP000308600">
    <property type="component" value="Unassembled WGS sequence"/>
</dbReference>
<dbReference type="EMBL" id="ML208615">
    <property type="protein sequence ID" value="TFK61984.1"/>
    <property type="molecule type" value="Genomic_DNA"/>
</dbReference>
<evidence type="ECO:0000313" key="2">
    <source>
        <dbReference type="Proteomes" id="UP000308600"/>
    </source>
</evidence>
<evidence type="ECO:0000313" key="1">
    <source>
        <dbReference type="EMBL" id="TFK61984.1"/>
    </source>
</evidence>